<dbReference type="AlphaFoldDB" id="A0A8G2BM45"/>
<protein>
    <recommendedName>
        <fullName evidence="3">High-affinity zinc uptake system protein ZnuA</fullName>
    </recommendedName>
</protein>
<dbReference type="PANTHER" id="PTHR42953">
    <property type="entry name" value="HIGH-AFFINITY ZINC UPTAKE SYSTEM PROTEIN ZNUA-RELATED"/>
    <property type="match status" value="1"/>
</dbReference>
<dbReference type="Gene3D" id="3.40.50.1980">
    <property type="entry name" value="Nitrogenase molybdenum iron protein domain"/>
    <property type="match status" value="2"/>
</dbReference>
<evidence type="ECO:0000256" key="7">
    <source>
        <dbReference type="ARBA" id="ARBA00022764"/>
    </source>
</evidence>
<dbReference type="PANTHER" id="PTHR42953:SF3">
    <property type="entry name" value="HIGH-AFFINITY ZINC UPTAKE SYSTEM PROTEIN ZNUA"/>
    <property type="match status" value="1"/>
</dbReference>
<evidence type="ECO:0000256" key="8">
    <source>
        <dbReference type="ARBA" id="ARBA00022833"/>
    </source>
</evidence>
<feature type="region of interest" description="Disordered" evidence="12">
    <location>
        <begin position="112"/>
        <end position="153"/>
    </location>
</feature>
<accession>A0A8G2BM45</accession>
<dbReference type="GO" id="GO:0046872">
    <property type="term" value="F:metal ion binding"/>
    <property type="evidence" value="ECO:0007669"/>
    <property type="project" value="UniProtKB-KW"/>
</dbReference>
<dbReference type="GO" id="GO:0006829">
    <property type="term" value="P:zinc ion transport"/>
    <property type="evidence" value="ECO:0007669"/>
    <property type="project" value="UniProtKB-KW"/>
</dbReference>
<evidence type="ECO:0000256" key="12">
    <source>
        <dbReference type="SAM" id="MobiDB-lite"/>
    </source>
</evidence>
<feature type="compositionally biased region" description="Basic and acidic residues" evidence="12">
    <location>
        <begin position="117"/>
        <end position="153"/>
    </location>
</feature>
<keyword evidence="9" id="KW-0864">Zinc transport</keyword>
<dbReference type="InterPro" id="IPR035520">
    <property type="entry name" value="ZnuA"/>
</dbReference>
<dbReference type="InterPro" id="IPR050492">
    <property type="entry name" value="Bact_metal-bind_prot9"/>
</dbReference>
<evidence type="ECO:0000256" key="2">
    <source>
        <dbReference type="ARBA" id="ARBA00011028"/>
    </source>
</evidence>
<keyword evidence="4" id="KW-0813">Transport</keyword>
<keyword evidence="15" id="KW-1185">Reference proteome</keyword>
<comment type="caution">
    <text evidence="14">The sequence shown here is derived from an EMBL/GenBank/DDBJ whole genome shotgun (WGS) entry which is preliminary data.</text>
</comment>
<keyword evidence="10" id="KW-0406">Ion transport</keyword>
<evidence type="ECO:0000256" key="6">
    <source>
        <dbReference type="ARBA" id="ARBA00022729"/>
    </source>
</evidence>
<sequence>MRNPLTAAPILAGLLAGFATPAWAEPSVVATIKPLHSLVTAVMKGVAEPTLLIPGTTSPHTFTLKPSDARKLEEAGVVFWIGPDLETALEHPLETLAAKATVETMMTAPGITQRGFADGDDHDHGHDAEDKEEDGHKEADEHGHNHGAHDPHIWLDPSNAGAMVSVIASTLSAAMPAHADTFAANAAETIAALSRLDEEVTATLEPVWFKPYLTFHDSLGHFEARYGLAKGEAISVNPEIKPGAKRIAELREEIEEDGFVCVFIEPQFDPSIAEVIVEGSDAKIATLDPLGSALEDGPGMYPALIRGIARTLHDCLAD</sequence>
<reference evidence="14 15" key="1">
    <citation type="submission" date="2016-10" db="EMBL/GenBank/DDBJ databases">
        <authorList>
            <person name="Varghese N."/>
            <person name="Submissions S."/>
        </authorList>
    </citation>
    <scope>NUCLEOTIDE SEQUENCE [LARGE SCALE GENOMIC DNA]</scope>
    <source>
        <strain evidence="14 15">DSM 18839</strain>
    </source>
</reference>
<keyword evidence="5" id="KW-0479">Metal-binding</keyword>
<keyword evidence="7" id="KW-0574">Periplasm</keyword>
<evidence type="ECO:0000256" key="5">
    <source>
        <dbReference type="ARBA" id="ARBA00022723"/>
    </source>
</evidence>
<dbReference type="GO" id="GO:0042597">
    <property type="term" value="C:periplasmic space"/>
    <property type="evidence" value="ECO:0007669"/>
    <property type="project" value="UniProtKB-SubCell"/>
</dbReference>
<keyword evidence="6 13" id="KW-0732">Signal</keyword>
<evidence type="ECO:0000256" key="13">
    <source>
        <dbReference type="SAM" id="SignalP"/>
    </source>
</evidence>
<feature type="chain" id="PRO_5034873315" description="High-affinity zinc uptake system protein ZnuA" evidence="13">
    <location>
        <begin position="25"/>
        <end position="318"/>
    </location>
</feature>
<gene>
    <name evidence="14" type="ORF">SAMN05660686_04610</name>
</gene>
<proteinExistence type="inferred from homology"/>
<dbReference type="RefSeq" id="WP_215906196.1">
    <property type="nucleotide sequence ID" value="NZ_FNBW01000019.1"/>
</dbReference>
<dbReference type="SUPFAM" id="SSF53807">
    <property type="entry name" value="Helical backbone' metal receptor"/>
    <property type="match status" value="1"/>
</dbReference>
<dbReference type="CDD" id="cd01019">
    <property type="entry name" value="ZnuA"/>
    <property type="match status" value="1"/>
</dbReference>
<keyword evidence="8" id="KW-0862">Zinc</keyword>
<keyword evidence="11" id="KW-1015">Disulfide bond</keyword>
<dbReference type="EMBL" id="FNBW01000019">
    <property type="protein sequence ID" value="SDG49786.1"/>
    <property type="molecule type" value="Genomic_DNA"/>
</dbReference>
<dbReference type="Pfam" id="PF01297">
    <property type="entry name" value="ZnuA"/>
    <property type="match status" value="1"/>
</dbReference>
<evidence type="ECO:0000256" key="9">
    <source>
        <dbReference type="ARBA" id="ARBA00022906"/>
    </source>
</evidence>
<name>A0A8G2BM45_9PROT</name>
<dbReference type="InterPro" id="IPR006127">
    <property type="entry name" value="ZnuA-like"/>
</dbReference>
<evidence type="ECO:0000313" key="14">
    <source>
        <dbReference type="EMBL" id="SDG49786.1"/>
    </source>
</evidence>
<feature type="signal peptide" evidence="13">
    <location>
        <begin position="1"/>
        <end position="24"/>
    </location>
</feature>
<evidence type="ECO:0000313" key="15">
    <source>
        <dbReference type="Proteomes" id="UP000198615"/>
    </source>
</evidence>
<evidence type="ECO:0000256" key="1">
    <source>
        <dbReference type="ARBA" id="ARBA00004418"/>
    </source>
</evidence>
<organism evidence="14 15">
    <name type="scientific">Thalassobaculum litoreum DSM 18839</name>
    <dbReference type="NCBI Taxonomy" id="1123362"/>
    <lineage>
        <taxon>Bacteria</taxon>
        <taxon>Pseudomonadati</taxon>
        <taxon>Pseudomonadota</taxon>
        <taxon>Alphaproteobacteria</taxon>
        <taxon>Rhodospirillales</taxon>
        <taxon>Thalassobaculaceae</taxon>
        <taxon>Thalassobaculum</taxon>
    </lineage>
</organism>
<comment type="similarity">
    <text evidence="2">Belongs to the bacterial solute-binding protein 9 family.</text>
</comment>
<evidence type="ECO:0000256" key="3">
    <source>
        <dbReference type="ARBA" id="ARBA00015915"/>
    </source>
</evidence>
<comment type="subcellular location">
    <subcellularLocation>
        <location evidence="1">Periplasm</location>
    </subcellularLocation>
</comment>
<evidence type="ECO:0000256" key="11">
    <source>
        <dbReference type="ARBA" id="ARBA00023157"/>
    </source>
</evidence>
<evidence type="ECO:0000256" key="4">
    <source>
        <dbReference type="ARBA" id="ARBA00022448"/>
    </source>
</evidence>
<evidence type="ECO:0000256" key="10">
    <source>
        <dbReference type="ARBA" id="ARBA00023065"/>
    </source>
</evidence>
<dbReference type="Proteomes" id="UP000198615">
    <property type="component" value="Unassembled WGS sequence"/>
</dbReference>